<protein>
    <submittedName>
        <fullName evidence="5">AraC family transcriptional regulator</fullName>
    </submittedName>
</protein>
<gene>
    <name evidence="5" type="ORF">AV926_00470</name>
</gene>
<proteinExistence type="predicted"/>
<evidence type="ECO:0000256" key="2">
    <source>
        <dbReference type="ARBA" id="ARBA00023125"/>
    </source>
</evidence>
<feature type="domain" description="HTH araC/xylS-type" evidence="4">
    <location>
        <begin position="163"/>
        <end position="261"/>
    </location>
</feature>
<evidence type="ECO:0000313" key="6">
    <source>
        <dbReference type="Proteomes" id="UP000076630"/>
    </source>
</evidence>
<dbReference type="Proteomes" id="UP000076630">
    <property type="component" value="Unassembled WGS sequence"/>
</dbReference>
<dbReference type="Pfam" id="PF02311">
    <property type="entry name" value="AraC_binding"/>
    <property type="match status" value="1"/>
</dbReference>
<evidence type="ECO:0000256" key="1">
    <source>
        <dbReference type="ARBA" id="ARBA00023015"/>
    </source>
</evidence>
<dbReference type="InterPro" id="IPR011051">
    <property type="entry name" value="RmlC_Cupin_sf"/>
</dbReference>
<evidence type="ECO:0000259" key="4">
    <source>
        <dbReference type="PROSITE" id="PS01124"/>
    </source>
</evidence>
<dbReference type="SUPFAM" id="SSF51182">
    <property type="entry name" value="RmlC-like cupins"/>
    <property type="match status" value="1"/>
</dbReference>
<keyword evidence="3" id="KW-0804">Transcription</keyword>
<reference evidence="5 6" key="1">
    <citation type="submission" date="2016-01" db="EMBL/GenBank/DDBJ databases">
        <title>Whole genome sequencing of Myroides marinus L41.</title>
        <authorList>
            <person name="Hong K.W."/>
        </authorList>
    </citation>
    <scope>NUCLEOTIDE SEQUENCE [LARGE SCALE GENOMIC DNA]</scope>
    <source>
        <strain evidence="5 6">L41</strain>
    </source>
</reference>
<keyword evidence="6" id="KW-1185">Reference proteome</keyword>
<dbReference type="Pfam" id="PF12833">
    <property type="entry name" value="HTH_18"/>
    <property type="match status" value="1"/>
</dbReference>
<dbReference type="Gene3D" id="1.10.10.60">
    <property type="entry name" value="Homeodomain-like"/>
    <property type="match status" value="2"/>
</dbReference>
<dbReference type="PANTHER" id="PTHR11019:SF190">
    <property type="entry name" value="ARAC-FAMILY REGULATORY PROTEIN"/>
    <property type="match status" value="1"/>
</dbReference>
<dbReference type="GO" id="GO:0003700">
    <property type="term" value="F:DNA-binding transcription factor activity"/>
    <property type="evidence" value="ECO:0007669"/>
    <property type="project" value="InterPro"/>
</dbReference>
<organism evidence="5 6">
    <name type="scientific">Myroides marinus</name>
    <dbReference type="NCBI Taxonomy" id="703342"/>
    <lineage>
        <taxon>Bacteria</taxon>
        <taxon>Pseudomonadati</taxon>
        <taxon>Bacteroidota</taxon>
        <taxon>Flavobacteriia</taxon>
        <taxon>Flavobacteriales</taxon>
        <taxon>Flavobacteriaceae</taxon>
        <taxon>Myroides</taxon>
    </lineage>
</organism>
<dbReference type="OrthoDB" id="1266582at2"/>
<dbReference type="InterPro" id="IPR009057">
    <property type="entry name" value="Homeodomain-like_sf"/>
</dbReference>
<keyword evidence="2" id="KW-0238">DNA-binding</keyword>
<dbReference type="PANTHER" id="PTHR11019">
    <property type="entry name" value="HTH-TYPE TRANSCRIPTIONAL REGULATOR NIMR"/>
    <property type="match status" value="1"/>
</dbReference>
<dbReference type="SUPFAM" id="SSF46689">
    <property type="entry name" value="Homeodomain-like"/>
    <property type="match status" value="2"/>
</dbReference>
<dbReference type="InterPro" id="IPR014710">
    <property type="entry name" value="RmlC-like_jellyroll"/>
</dbReference>
<dbReference type="EMBL" id="LQNU01000050">
    <property type="protein sequence ID" value="KZE81816.1"/>
    <property type="molecule type" value="Genomic_DNA"/>
</dbReference>
<dbReference type="RefSeq" id="WP_038986503.1">
    <property type="nucleotide sequence ID" value="NZ_JWJO01000023.1"/>
</dbReference>
<evidence type="ECO:0000256" key="3">
    <source>
        <dbReference type="ARBA" id="ARBA00023163"/>
    </source>
</evidence>
<dbReference type="PROSITE" id="PS01124">
    <property type="entry name" value="HTH_ARAC_FAMILY_2"/>
    <property type="match status" value="1"/>
</dbReference>
<dbReference type="AlphaFoldDB" id="A0A161U7U5"/>
<comment type="caution">
    <text evidence="5">The sequence shown here is derived from an EMBL/GenBank/DDBJ whole genome shotgun (WGS) entry which is preliminary data.</text>
</comment>
<accession>A0A161U7U5</accession>
<name>A0A161U7U5_9FLAO</name>
<dbReference type="Gene3D" id="2.60.120.10">
    <property type="entry name" value="Jelly Rolls"/>
    <property type="match status" value="1"/>
</dbReference>
<dbReference type="InterPro" id="IPR003313">
    <property type="entry name" value="AraC-bd"/>
</dbReference>
<keyword evidence="1" id="KW-0805">Transcription regulation</keyword>
<dbReference type="GO" id="GO:0043565">
    <property type="term" value="F:sequence-specific DNA binding"/>
    <property type="evidence" value="ECO:0007669"/>
    <property type="project" value="InterPro"/>
</dbReference>
<dbReference type="SMART" id="SM00342">
    <property type="entry name" value="HTH_ARAC"/>
    <property type="match status" value="1"/>
</dbReference>
<evidence type="ECO:0000313" key="5">
    <source>
        <dbReference type="EMBL" id="KZE81816.1"/>
    </source>
</evidence>
<sequence length="264" mass="30435">MRIIDSLDFIDTVENGVFVTHEKSDKRYPLHQHQKGQLTYVEGGITYVTVDNITYVVPARYFFWIPSGVPHILKLSHSATVLRSLYFYTNDDDKSPFYNELGIYAASDLVIEMIAYTERWHDLMVDPQTPNFEFLQALKNILPSSINKNMQLQLPISDNPRMVKITDYLDIHLGKQLTLADISDKFNLSERSVSRLFQAELQVPFLQYLKALRIVKAIELLMKTEQSISEIANTVGYVTLGSFSNAFREFTGIRPLEMRNKREG</sequence>
<dbReference type="InterPro" id="IPR018060">
    <property type="entry name" value="HTH_AraC"/>
</dbReference>